<gene>
    <name evidence="2" type="ORF">EV652_102102</name>
</gene>
<proteinExistence type="predicted"/>
<accession>A0A4R2HSE0</accession>
<dbReference type="Proteomes" id="UP000294508">
    <property type="component" value="Unassembled WGS sequence"/>
</dbReference>
<dbReference type="EMBL" id="SLWN01000002">
    <property type="protein sequence ID" value="TCO34037.1"/>
    <property type="molecule type" value="Genomic_DNA"/>
</dbReference>
<evidence type="ECO:0000313" key="3">
    <source>
        <dbReference type="Proteomes" id="UP000294508"/>
    </source>
</evidence>
<comment type="caution">
    <text evidence="2">The sequence shown here is derived from an EMBL/GenBank/DDBJ whole genome shotgun (WGS) entry which is preliminary data.</text>
</comment>
<reference evidence="2 3" key="1">
    <citation type="journal article" date="2015" name="Stand. Genomic Sci.">
        <title>Genomic Encyclopedia of Bacterial and Archaeal Type Strains, Phase III: the genomes of soil and plant-associated and newly described type strains.</title>
        <authorList>
            <person name="Whitman W.B."/>
            <person name="Woyke T."/>
            <person name="Klenk H.P."/>
            <person name="Zhou Y."/>
            <person name="Lilburn T.G."/>
            <person name="Beck B.J."/>
            <person name="De Vos P."/>
            <person name="Vandamme P."/>
            <person name="Eisen J.A."/>
            <person name="Garrity G."/>
            <person name="Hugenholtz P."/>
            <person name="Kyrpides N.C."/>
        </authorList>
    </citation>
    <scope>NUCLEOTIDE SEQUENCE [LARGE SCALE GENOMIC DNA]</scope>
    <source>
        <strain evidence="2 3">VKM Ac-2572</strain>
    </source>
</reference>
<dbReference type="InterPro" id="IPR024726">
    <property type="entry name" value="FhuF_C"/>
</dbReference>
<protein>
    <submittedName>
        <fullName evidence="2">FhuF-like iron-sulfur protein</fullName>
    </submittedName>
</protein>
<dbReference type="OrthoDB" id="4856898at2"/>
<name>A0A4R2HSE0_9ACTN</name>
<dbReference type="AlphaFoldDB" id="A0A4R2HSE0"/>
<dbReference type="Pfam" id="PF11575">
    <property type="entry name" value="FhuF_C"/>
    <property type="match status" value="1"/>
</dbReference>
<organism evidence="2 3">
    <name type="scientific">Kribbella steppae</name>
    <dbReference type="NCBI Taxonomy" id="2512223"/>
    <lineage>
        <taxon>Bacteria</taxon>
        <taxon>Bacillati</taxon>
        <taxon>Actinomycetota</taxon>
        <taxon>Actinomycetes</taxon>
        <taxon>Propionibacteriales</taxon>
        <taxon>Kribbellaceae</taxon>
        <taxon>Kribbella</taxon>
    </lineage>
</organism>
<sequence>MTYSVRRLADIVDDTVAWVSVRVADSVPGPEWVSCADVVAEQQAGGDPTYGWRKTVGEDYGREYAIEPPVQIAAMITLMWYVQVPTIVAGVAAAVTGMSPDVSPSSLAFRRHPTAHYPVEIALLTDKVVTVGEAAAQVDAHTRAFLESYRPEVKLGSLQRFGAVKDELWQAIRMPEEAPYADQAAAAFGVSLDEKLRISCCYFYALPNIKACSTCPRFR</sequence>
<dbReference type="RefSeq" id="WP_132207865.1">
    <property type="nucleotide sequence ID" value="NZ_SLWN01000002.1"/>
</dbReference>
<evidence type="ECO:0000259" key="1">
    <source>
        <dbReference type="Pfam" id="PF11575"/>
    </source>
</evidence>
<evidence type="ECO:0000313" key="2">
    <source>
        <dbReference type="EMBL" id="TCO34037.1"/>
    </source>
</evidence>
<keyword evidence="3" id="KW-1185">Reference proteome</keyword>
<feature type="domain" description="Ferric siderophore reductase C-terminal" evidence="1">
    <location>
        <begin position="199"/>
        <end position="217"/>
    </location>
</feature>
<dbReference type="GO" id="GO:0051537">
    <property type="term" value="F:2 iron, 2 sulfur cluster binding"/>
    <property type="evidence" value="ECO:0007669"/>
    <property type="project" value="InterPro"/>
</dbReference>